<accession>A0A0C3AP19</accession>
<organism evidence="3 4">
    <name type="scientific">Serendipita vermifera MAFF 305830</name>
    <dbReference type="NCBI Taxonomy" id="933852"/>
    <lineage>
        <taxon>Eukaryota</taxon>
        <taxon>Fungi</taxon>
        <taxon>Dikarya</taxon>
        <taxon>Basidiomycota</taxon>
        <taxon>Agaricomycotina</taxon>
        <taxon>Agaricomycetes</taxon>
        <taxon>Sebacinales</taxon>
        <taxon>Serendipitaceae</taxon>
        <taxon>Serendipita</taxon>
    </lineage>
</organism>
<evidence type="ECO:0000259" key="2">
    <source>
        <dbReference type="PROSITE" id="PS50157"/>
    </source>
</evidence>
<gene>
    <name evidence="3" type="ORF">M408DRAFT_300776</name>
</gene>
<proteinExistence type="predicted"/>
<dbReference type="Proteomes" id="UP000054097">
    <property type="component" value="Unassembled WGS sequence"/>
</dbReference>
<dbReference type="HOGENOM" id="CLU_1143139_0_0_1"/>
<dbReference type="AlphaFoldDB" id="A0A0C3AP19"/>
<name>A0A0C3AP19_SERVB</name>
<evidence type="ECO:0000313" key="4">
    <source>
        <dbReference type="Proteomes" id="UP000054097"/>
    </source>
</evidence>
<evidence type="ECO:0000313" key="3">
    <source>
        <dbReference type="EMBL" id="KIM21814.1"/>
    </source>
</evidence>
<protein>
    <recommendedName>
        <fullName evidence="2">C2H2-type domain-containing protein</fullName>
    </recommendedName>
</protein>
<dbReference type="EMBL" id="KN824371">
    <property type="protein sequence ID" value="KIM21814.1"/>
    <property type="molecule type" value="Genomic_DNA"/>
</dbReference>
<dbReference type="PROSITE" id="PS50157">
    <property type="entry name" value="ZINC_FINGER_C2H2_2"/>
    <property type="match status" value="1"/>
</dbReference>
<dbReference type="InterPro" id="IPR013087">
    <property type="entry name" value="Znf_C2H2_type"/>
</dbReference>
<dbReference type="Pfam" id="PF00096">
    <property type="entry name" value="zf-C2H2"/>
    <property type="match status" value="1"/>
</dbReference>
<keyword evidence="1" id="KW-0862">Zinc</keyword>
<evidence type="ECO:0000256" key="1">
    <source>
        <dbReference type="PROSITE-ProRule" id="PRU00042"/>
    </source>
</evidence>
<feature type="domain" description="C2H2-type" evidence="2">
    <location>
        <begin position="159"/>
        <end position="186"/>
    </location>
</feature>
<dbReference type="GO" id="GO:0008270">
    <property type="term" value="F:zinc ion binding"/>
    <property type="evidence" value="ECO:0007669"/>
    <property type="project" value="UniProtKB-KW"/>
</dbReference>
<keyword evidence="1" id="KW-0863">Zinc-finger</keyword>
<dbReference type="Gene3D" id="3.30.160.60">
    <property type="entry name" value="Classic Zinc Finger"/>
    <property type="match status" value="1"/>
</dbReference>
<reference evidence="4" key="2">
    <citation type="submission" date="2015-01" db="EMBL/GenBank/DDBJ databases">
        <title>Evolutionary Origins and Diversification of the Mycorrhizal Mutualists.</title>
        <authorList>
            <consortium name="DOE Joint Genome Institute"/>
            <consortium name="Mycorrhizal Genomics Consortium"/>
            <person name="Kohler A."/>
            <person name="Kuo A."/>
            <person name="Nagy L.G."/>
            <person name="Floudas D."/>
            <person name="Copeland A."/>
            <person name="Barry K.W."/>
            <person name="Cichocki N."/>
            <person name="Veneault-Fourrey C."/>
            <person name="LaButti K."/>
            <person name="Lindquist E.A."/>
            <person name="Lipzen A."/>
            <person name="Lundell T."/>
            <person name="Morin E."/>
            <person name="Murat C."/>
            <person name="Riley R."/>
            <person name="Ohm R."/>
            <person name="Sun H."/>
            <person name="Tunlid A."/>
            <person name="Henrissat B."/>
            <person name="Grigoriev I.V."/>
            <person name="Hibbett D.S."/>
            <person name="Martin F."/>
        </authorList>
    </citation>
    <scope>NUCLEOTIDE SEQUENCE [LARGE SCALE GENOMIC DNA]</scope>
    <source>
        <strain evidence="4">MAFF 305830</strain>
    </source>
</reference>
<keyword evidence="4" id="KW-1185">Reference proteome</keyword>
<sequence>MIEDMINIRYEIRPRNQSYNIPQMSQSHKPQSLRNSQHVSQVSFQNLIPNYNYRADMWMLEHTLGANMGLPTGMGDVVYGHMPYHVFGIPISHPISHQPAHSADYSIVNPRTGNGPEDVQRSRGATNYLLGAHPRVISPIPAQQQDIPGIQSGPLIHKFECESCHKVFDRESRVENCRNGHSQNKPHACLGQCGSFGCAASYRSVELLKRHMSPKSQCPTCGKCFSRQNLARHKACMHSHSSS</sequence>
<dbReference type="OrthoDB" id="654211at2759"/>
<reference evidence="3 4" key="1">
    <citation type="submission" date="2014-04" db="EMBL/GenBank/DDBJ databases">
        <authorList>
            <consortium name="DOE Joint Genome Institute"/>
            <person name="Kuo A."/>
            <person name="Zuccaro A."/>
            <person name="Kohler A."/>
            <person name="Nagy L.G."/>
            <person name="Floudas D."/>
            <person name="Copeland A."/>
            <person name="Barry K.W."/>
            <person name="Cichocki N."/>
            <person name="Veneault-Fourrey C."/>
            <person name="LaButti K."/>
            <person name="Lindquist E.A."/>
            <person name="Lipzen A."/>
            <person name="Lundell T."/>
            <person name="Morin E."/>
            <person name="Murat C."/>
            <person name="Sun H."/>
            <person name="Tunlid A."/>
            <person name="Henrissat B."/>
            <person name="Grigoriev I.V."/>
            <person name="Hibbett D.S."/>
            <person name="Martin F."/>
            <person name="Nordberg H.P."/>
            <person name="Cantor M.N."/>
            <person name="Hua S.X."/>
        </authorList>
    </citation>
    <scope>NUCLEOTIDE SEQUENCE [LARGE SCALE GENOMIC DNA]</scope>
    <source>
        <strain evidence="3 4">MAFF 305830</strain>
    </source>
</reference>
<keyword evidence="1" id="KW-0479">Metal-binding</keyword>